<dbReference type="PROSITE" id="PS51257">
    <property type="entry name" value="PROKAR_LIPOPROTEIN"/>
    <property type="match status" value="1"/>
</dbReference>
<dbReference type="Proteomes" id="UP000488299">
    <property type="component" value="Unassembled WGS sequence"/>
</dbReference>
<sequence>MKKLLPYSLLLGIMLLATACFKDLEITYDGPAQVEFETAVRSNPAVGLTFPLVASANSVTLAPTLTTQLNLVGPQRNSELRVKVLVEPTLTTTGANTYTLVNNGEVVIPANSSVGSLSIAVSRASSTTAPIRNLVLTLDSTSTEYKANTNYKRIGFTIRN</sequence>
<feature type="signal peptide" evidence="1">
    <location>
        <begin position="1"/>
        <end position="19"/>
    </location>
</feature>
<organism evidence="2 3">
    <name type="scientific">Rudanella paleaurantiibacter</name>
    <dbReference type="NCBI Taxonomy" id="2614655"/>
    <lineage>
        <taxon>Bacteria</taxon>
        <taxon>Pseudomonadati</taxon>
        <taxon>Bacteroidota</taxon>
        <taxon>Cytophagia</taxon>
        <taxon>Cytophagales</taxon>
        <taxon>Cytophagaceae</taxon>
        <taxon>Rudanella</taxon>
    </lineage>
</organism>
<dbReference type="EMBL" id="WELI01000003">
    <property type="protein sequence ID" value="KAB7731276.1"/>
    <property type="molecule type" value="Genomic_DNA"/>
</dbReference>
<feature type="chain" id="PRO_5029546787" description="DUF1735 domain-containing protein" evidence="1">
    <location>
        <begin position="20"/>
        <end position="160"/>
    </location>
</feature>
<dbReference type="AlphaFoldDB" id="A0A7J5U0J7"/>
<keyword evidence="1" id="KW-0732">Signal</keyword>
<evidence type="ECO:0000313" key="2">
    <source>
        <dbReference type="EMBL" id="KAB7731276.1"/>
    </source>
</evidence>
<protein>
    <recommendedName>
        <fullName evidence="4">DUF1735 domain-containing protein</fullName>
    </recommendedName>
</protein>
<accession>A0A7J5U0J7</accession>
<keyword evidence="3" id="KW-1185">Reference proteome</keyword>
<gene>
    <name evidence="2" type="ORF">F5984_10785</name>
</gene>
<evidence type="ECO:0008006" key="4">
    <source>
        <dbReference type="Google" id="ProtNLM"/>
    </source>
</evidence>
<reference evidence="2 3" key="1">
    <citation type="submission" date="2019-10" db="EMBL/GenBank/DDBJ databases">
        <title>Rudanella paleaurantiibacter sp. nov., isolated from sludge.</title>
        <authorList>
            <person name="Xu S.Q."/>
        </authorList>
    </citation>
    <scope>NUCLEOTIDE SEQUENCE [LARGE SCALE GENOMIC DNA]</scope>
    <source>
        <strain evidence="2 3">HX-22-17</strain>
    </source>
</reference>
<comment type="caution">
    <text evidence="2">The sequence shown here is derived from an EMBL/GenBank/DDBJ whole genome shotgun (WGS) entry which is preliminary data.</text>
</comment>
<evidence type="ECO:0000256" key="1">
    <source>
        <dbReference type="SAM" id="SignalP"/>
    </source>
</evidence>
<evidence type="ECO:0000313" key="3">
    <source>
        <dbReference type="Proteomes" id="UP000488299"/>
    </source>
</evidence>
<dbReference type="RefSeq" id="WP_152124253.1">
    <property type="nucleotide sequence ID" value="NZ_WELI01000003.1"/>
</dbReference>
<name>A0A7J5U0J7_9BACT</name>
<proteinExistence type="predicted"/>